<protein>
    <submittedName>
        <fullName evidence="2">Lysophospholipase L1</fullName>
    </submittedName>
</protein>
<dbReference type="Gene3D" id="3.40.50.1110">
    <property type="entry name" value="SGNH hydrolase"/>
    <property type="match status" value="1"/>
</dbReference>
<evidence type="ECO:0000313" key="3">
    <source>
        <dbReference type="Proteomes" id="UP000253606"/>
    </source>
</evidence>
<proteinExistence type="predicted"/>
<dbReference type="EMBL" id="CP030840">
    <property type="protein sequence ID" value="AXC15631.1"/>
    <property type="molecule type" value="Genomic_DNA"/>
</dbReference>
<feature type="domain" description="SGNH hydrolase-type esterase" evidence="1">
    <location>
        <begin position="53"/>
        <end position="225"/>
    </location>
</feature>
<dbReference type="AlphaFoldDB" id="A0A2Z5G921"/>
<gene>
    <name evidence="2" type="ORF">ACPOL_6401</name>
</gene>
<dbReference type="InterPro" id="IPR036514">
    <property type="entry name" value="SGNH_hydro_sf"/>
</dbReference>
<sequence length="253" mass="27931">MRFMLISKVVLGPVLLAQGRRVRRTALRLAEAAGERSGLVVIDSSQPELKLLFVGDSTMAGVGVKHQSAALASQVASILANRLVRSVRWQLLAKSGVNTEQAFEFVTGRELLPADVLVTALGTNDVTSQRKPHQFISDYEALVDMVFERVGARLAVISGLPPLHLTPATPQPLRWYLGRYAQLLDEGLQRWIAPQRKFAYVSLQWASNPKDMAADGYHPGENQYRTWANLLAEKIANLLPKQNPLIETHASGF</sequence>
<dbReference type="CDD" id="cd01836">
    <property type="entry name" value="FeeA_FeeB_like"/>
    <property type="match status" value="1"/>
</dbReference>
<dbReference type="GO" id="GO:0016788">
    <property type="term" value="F:hydrolase activity, acting on ester bonds"/>
    <property type="evidence" value="ECO:0007669"/>
    <property type="project" value="UniProtKB-ARBA"/>
</dbReference>
<evidence type="ECO:0000313" key="2">
    <source>
        <dbReference type="EMBL" id="AXC15631.1"/>
    </source>
</evidence>
<keyword evidence="3" id="KW-1185">Reference proteome</keyword>
<accession>A0A2Z5G921</accession>
<dbReference type="RefSeq" id="WP_236657105.1">
    <property type="nucleotide sequence ID" value="NZ_CP030840.1"/>
</dbReference>
<dbReference type="KEGG" id="abas:ACPOL_6401"/>
<name>A0A2Z5G921_9BACT</name>
<dbReference type="Pfam" id="PF13472">
    <property type="entry name" value="Lipase_GDSL_2"/>
    <property type="match status" value="1"/>
</dbReference>
<dbReference type="SUPFAM" id="SSF52266">
    <property type="entry name" value="SGNH hydrolase"/>
    <property type="match status" value="1"/>
</dbReference>
<dbReference type="Proteomes" id="UP000253606">
    <property type="component" value="Chromosome"/>
</dbReference>
<evidence type="ECO:0000259" key="1">
    <source>
        <dbReference type="Pfam" id="PF13472"/>
    </source>
</evidence>
<dbReference type="InterPro" id="IPR013830">
    <property type="entry name" value="SGNH_hydro"/>
</dbReference>
<organism evidence="2 3">
    <name type="scientific">Acidisarcina polymorpha</name>
    <dbReference type="NCBI Taxonomy" id="2211140"/>
    <lineage>
        <taxon>Bacteria</taxon>
        <taxon>Pseudomonadati</taxon>
        <taxon>Acidobacteriota</taxon>
        <taxon>Terriglobia</taxon>
        <taxon>Terriglobales</taxon>
        <taxon>Acidobacteriaceae</taxon>
        <taxon>Acidisarcina</taxon>
    </lineage>
</organism>
<reference evidence="2 3" key="1">
    <citation type="journal article" date="2018" name="Front. Microbiol.">
        <title>Hydrolytic Capabilities as a Key to Environmental Success: Chitinolytic and Cellulolytic Acidobacteria From Acidic Sub-arctic Soils and Boreal Peatlands.</title>
        <authorList>
            <person name="Belova S.E."/>
            <person name="Ravin N.V."/>
            <person name="Pankratov T.A."/>
            <person name="Rakitin A.L."/>
            <person name="Ivanova A.A."/>
            <person name="Beletsky A.V."/>
            <person name="Mardanov A.V."/>
            <person name="Sinninghe Damste J.S."/>
            <person name="Dedysh S.N."/>
        </authorList>
    </citation>
    <scope>NUCLEOTIDE SEQUENCE [LARGE SCALE GENOMIC DNA]</scope>
    <source>
        <strain evidence="2 3">SBC82</strain>
    </source>
</reference>